<evidence type="ECO:0000313" key="2">
    <source>
        <dbReference type="WBParaSite" id="ES5_v2.g1086.t1"/>
    </source>
</evidence>
<name>A0AC34F1J3_9BILA</name>
<protein>
    <submittedName>
        <fullName evidence="2">G domain-containing protein</fullName>
    </submittedName>
</protein>
<reference evidence="2" key="1">
    <citation type="submission" date="2022-11" db="UniProtKB">
        <authorList>
            <consortium name="WormBaseParasite"/>
        </authorList>
    </citation>
    <scope>IDENTIFICATION</scope>
</reference>
<dbReference type="WBParaSite" id="ES5_v2.g1086.t1">
    <property type="protein sequence ID" value="ES5_v2.g1086.t1"/>
    <property type="gene ID" value="ES5_v2.g1086"/>
</dbReference>
<organism evidence="1 2">
    <name type="scientific">Panagrolaimus sp. ES5</name>
    <dbReference type="NCBI Taxonomy" id="591445"/>
    <lineage>
        <taxon>Eukaryota</taxon>
        <taxon>Metazoa</taxon>
        <taxon>Ecdysozoa</taxon>
        <taxon>Nematoda</taxon>
        <taxon>Chromadorea</taxon>
        <taxon>Rhabditida</taxon>
        <taxon>Tylenchina</taxon>
        <taxon>Panagrolaimomorpha</taxon>
        <taxon>Panagrolaimoidea</taxon>
        <taxon>Panagrolaimidae</taxon>
        <taxon>Panagrolaimus</taxon>
    </lineage>
</organism>
<accession>A0AC34F1J3</accession>
<proteinExistence type="predicted"/>
<evidence type="ECO:0000313" key="1">
    <source>
        <dbReference type="Proteomes" id="UP000887579"/>
    </source>
</evidence>
<sequence length="469" mass="52946">MSYKTTKKDSIPTPNPTPARGVYGFALYIVSWILFLIYLFWAIIPSQFLEALHLTFLPSKQNSAEFGSITRAEERISAAEEARKNQIKNVVEEEKATTTSFPYNIEPDESMFDTSHLKTEEKIQDSGKLIADKGFFVQGNEYLDDYVAATAADLPEDDMNESPYRFVGDENAFETIEFQDPGQRTIEKGKFVQSTIAEDDEEEWKANYSTEDASVTIEVKTACSGCGAKFHCQDSALPGFIPVEVLQNVVEKEEKNARRKVKIDIDELCRRCYMLKHHNFLLNVNVCEVDYERMMGHLKLIQEALILLVVDMTDISGSIYRQLPNIIGTAKPMIVIGNKIDLLPPDARSGFLRRYRDALIDALNESGLSERFNIMHTTLVSAKTGYGIEDLITNIYLKWMDSKGALRSDIYLVGCTNAGKSTLFNSFLQSDLCKVRALDLVERVTTSVWPGTTLSLLKFPLMNPSTHRL</sequence>
<dbReference type="Proteomes" id="UP000887579">
    <property type="component" value="Unplaced"/>
</dbReference>